<sequence>MASSSQLIAKSAGAMSRNPIKVVGRSITGPQRWDYRHPPWVRITSRGYKGGLWGTRTSTITTGRLRKHSLHSIKPPPHVVVVILLKNRVPRVDYYLMVVPVFSLLSIGGNNVSPLFTWDQALINKP</sequence>
<gene>
    <name evidence="2" type="ORF">TNIN_376411</name>
</gene>
<evidence type="ECO:0000313" key="3">
    <source>
        <dbReference type="Proteomes" id="UP000886998"/>
    </source>
</evidence>
<protein>
    <submittedName>
        <fullName evidence="2">Uncharacterized protein</fullName>
    </submittedName>
</protein>
<dbReference type="EMBL" id="BMAV01006313">
    <property type="protein sequence ID" value="GFY48104.1"/>
    <property type="molecule type" value="Genomic_DNA"/>
</dbReference>
<name>A0A8X6X8S7_9ARAC</name>
<keyword evidence="3" id="KW-1185">Reference proteome</keyword>
<dbReference type="AlphaFoldDB" id="A0A8X6X8S7"/>
<evidence type="ECO:0000256" key="1">
    <source>
        <dbReference type="SAM" id="Phobius"/>
    </source>
</evidence>
<proteinExistence type="predicted"/>
<keyword evidence="1" id="KW-1133">Transmembrane helix</keyword>
<keyword evidence="1" id="KW-0472">Membrane</keyword>
<keyword evidence="1" id="KW-0812">Transmembrane</keyword>
<accession>A0A8X6X8S7</accession>
<comment type="caution">
    <text evidence="2">The sequence shown here is derived from an EMBL/GenBank/DDBJ whole genome shotgun (WGS) entry which is preliminary data.</text>
</comment>
<feature type="transmembrane region" description="Helical" evidence="1">
    <location>
        <begin position="94"/>
        <end position="116"/>
    </location>
</feature>
<reference evidence="2" key="1">
    <citation type="submission" date="2020-08" db="EMBL/GenBank/DDBJ databases">
        <title>Multicomponent nature underlies the extraordinary mechanical properties of spider dragline silk.</title>
        <authorList>
            <person name="Kono N."/>
            <person name="Nakamura H."/>
            <person name="Mori M."/>
            <person name="Yoshida Y."/>
            <person name="Ohtoshi R."/>
            <person name="Malay A.D."/>
            <person name="Moran D.A.P."/>
            <person name="Tomita M."/>
            <person name="Numata K."/>
            <person name="Arakawa K."/>
        </authorList>
    </citation>
    <scope>NUCLEOTIDE SEQUENCE</scope>
</reference>
<dbReference type="OrthoDB" id="6413641at2759"/>
<organism evidence="2 3">
    <name type="scientific">Trichonephila inaurata madagascariensis</name>
    <dbReference type="NCBI Taxonomy" id="2747483"/>
    <lineage>
        <taxon>Eukaryota</taxon>
        <taxon>Metazoa</taxon>
        <taxon>Ecdysozoa</taxon>
        <taxon>Arthropoda</taxon>
        <taxon>Chelicerata</taxon>
        <taxon>Arachnida</taxon>
        <taxon>Araneae</taxon>
        <taxon>Araneomorphae</taxon>
        <taxon>Entelegynae</taxon>
        <taxon>Araneoidea</taxon>
        <taxon>Nephilidae</taxon>
        <taxon>Trichonephila</taxon>
        <taxon>Trichonephila inaurata</taxon>
    </lineage>
</organism>
<dbReference type="Proteomes" id="UP000886998">
    <property type="component" value="Unassembled WGS sequence"/>
</dbReference>
<evidence type="ECO:0000313" key="2">
    <source>
        <dbReference type="EMBL" id="GFY48104.1"/>
    </source>
</evidence>